<dbReference type="SUPFAM" id="SSF52980">
    <property type="entry name" value="Restriction endonuclease-like"/>
    <property type="match status" value="1"/>
</dbReference>
<keyword evidence="2" id="KW-0378">Hydrolase</keyword>
<dbReference type="AlphaFoldDB" id="A0A3S0JII6"/>
<comment type="caution">
    <text evidence="2">The sequence shown here is derived from an EMBL/GenBank/DDBJ whole genome shotgun (WGS) entry which is preliminary data.</text>
</comment>
<proteinExistence type="predicted"/>
<accession>A0A3S0JII6</accession>
<dbReference type="EMBL" id="RXOF01000004">
    <property type="protein sequence ID" value="RTQ50942.1"/>
    <property type="molecule type" value="Genomic_DNA"/>
</dbReference>
<dbReference type="InterPro" id="IPR011335">
    <property type="entry name" value="Restrct_endonuc-II-like"/>
</dbReference>
<dbReference type="OrthoDB" id="668969at2"/>
<dbReference type="Pfam" id="PF05685">
    <property type="entry name" value="Uma2"/>
    <property type="match status" value="1"/>
</dbReference>
<gene>
    <name evidence="2" type="ORF">EJV47_10030</name>
</gene>
<dbReference type="Proteomes" id="UP000282184">
    <property type="component" value="Unassembled WGS sequence"/>
</dbReference>
<keyword evidence="2" id="KW-0540">Nuclease</keyword>
<dbReference type="InterPro" id="IPR012296">
    <property type="entry name" value="Nuclease_put_TT1808"/>
</dbReference>
<feature type="domain" description="Putative restriction endonuclease" evidence="1">
    <location>
        <begin position="2"/>
        <end position="156"/>
    </location>
</feature>
<organism evidence="2 3">
    <name type="scientific">Hymenobacter gummosus</name>
    <dbReference type="NCBI Taxonomy" id="1776032"/>
    <lineage>
        <taxon>Bacteria</taxon>
        <taxon>Pseudomonadati</taxon>
        <taxon>Bacteroidota</taxon>
        <taxon>Cytophagia</taxon>
        <taxon>Cytophagales</taxon>
        <taxon>Hymenobacteraceae</taxon>
        <taxon>Hymenobacter</taxon>
    </lineage>
</organism>
<keyword evidence="3" id="KW-1185">Reference proteome</keyword>
<name>A0A3S0JII6_9BACT</name>
<dbReference type="PANTHER" id="PTHR36558">
    <property type="entry name" value="GLR1098 PROTEIN"/>
    <property type="match status" value="1"/>
</dbReference>
<evidence type="ECO:0000313" key="2">
    <source>
        <dbReference type="EMBL" id="RTQ50942.1"/>
    </source>
</evidence>
<dbReference type="Gene3D" id="3.90.1570.10">
    <property type="entry name" value="tt1808, chain A"/>
    <property type="match status" value="1"/>
</dbReference>
<reference evidence="2 3" key="1">
    <citation type="submission" date="2018-12" db="EMBL/GenBank/DDBJ databases">
        <title>Hymenobacter gummosus sp. nov., isolated from a spring.</title>
        <authorList>
            <person name="Nie L."/>
        </authorList>
    </citation>
    <scope>NUCLEOTIDE SEQUENCE [LARGE SCALE GENOMIC DNA]</scope>
    <source>
        <strain evidence="2 3">KCTC 52166</strain>
    </source>
</reference>
<evidence type="ECO:0000259" key="1">
    <source>
        <dbReference type="Pfam" id="PF05685"/>
    </source>
</evidence>
<dbReference type="InterPro" id="IPR008538">
    <property type="entry name" value="Uma2"/>
</dbReference>
<sequence length="175" mass="19655">MRHEFYRGEIYAMSGGLGTHNIAVQNCAISLRAALRGKGCRVFVENIRLAVMEGEGYTYSDVMVTCHPDDTPNNGTMYHPVMVIEVLSPSTASHDRVWKFNRYTQLPSLQHYLLVSVDNWLVEWFRREPSGVWSYTPLAGADDAVQVPELGLSLPLADIYTELDIQPTLNNPPSL</sequence>
<dbReference type="PANTHER" id="PTHR36558:SF1">
    <property type="entry name" value="RESTRICTION ENDONUCLEASE DOMAIN-CONTAINING PROTEIN-RELATED"/>
    <property type="match status" value="1"/>
</dbReference>
<keyword evidence="2" id="KW-0255">Endonuclease</keyword>
<protein>
    <submittedName>
        <fullName evidence="2">Uma2 family endonuclease</fullName>
    </submittedName>
</protein>
<evidence type="ECO:0000313" key="3">
    <source>
        <dbReference type="Proteomes" id="UP000282184"/>
    </source>
</evidence>
<dbReference type="CDD" id="cd06260">
    <property type="entry name" value="DUF820-like"/>
    <property type="match status" value="1"/>
</dbReference>
<dbReference type="GO" id="GO:0004519">
    <property type="term" value="F:endonuclease activity"/>
    <property type="evidence" value="ECO:0007669"/>
    <property type="project" value="UniProtKB-KW"/>
</dbReference>